<comment type="subcellular location">
    <subcellularLocation>
        <location evidence="1">Membrane</location>
        <topology evidence="1">Multi-pass membrane protein</topology>
    </subcellularLocation>
</comment>
<sequence>MSSHKVVVTRRTTTNKRPLSFALHTDYVKSTPGILKAVETVLGTVSFGLLAHYCQPSNPLARKWLVAEPEEVFFFMTTFVCVVITFLLLLSCIVSFPTASFIPKTLFELLYHCLAFIFYLCGSLSVLILVAGHNETAYWSSNYGFEGKITAAVIGLVNTALYFFSAFFSFRSFNRN</sequence>
<dbReference type="InterPro" id="IPR008253">
    <property type="entry name" value="Marvel"/>
</dbReference>
<evidence type="ECO:0000313" key="8">
    <source>
        <dbReference type="Proteomes" id="UP000694941"/>
    </source>
</evidence>
<dbReference type="Pfam" id="PF01284">
    <property type="entry name" value="MARVEL"/>
    <property type="match status" value="1"/>
</dbReference>
<evidence type="ECO:0000256" key="5">
    <source>
        <dbReference type="PROSITE-ProRule" id="PRU00581"/>
    </source>
</evidence>
<organism evidence="8 9">
    <name type="scientific">Limulus polyphemus</name>
    <name type="common">Atlantic horseshoe crab</name>
    <dbReference type="NCBI Taxonomy" id="6850"/>
    <lineage>
        <taxon>Eukaryota</taxon>
        <taxon>Metazoa</taxon>
        <taxon>Ecdysozoa</taxon>
        <taxon>Arthropoda</taxon>
        <taxon>Chelicerata</taxon>
        <taxon>Merostomata</taxon>
        <taxon>Xiphosura</taxon>
        <taxon>Limulidae</taxon>
        <taxon>Limulus</taxon>
    </lineage>
</organism>
<evidence type="ECO:0000256" key="1">
    <source>
        <dbReference type="ARBA" id="ARBA00004141"/>
    </source>
</evidence>
<dbReference type="GeneID" id="106465604"/>
<protein>
    <submittedName>
        <fullName evidence="9">Uncharacterized protein LOC106465604</fullName>
    </submittedName>
</protein>
<gene>
    <name evidence="9" type="primary">LOC106465604</name>
</gene>
<dbReference type="PANTHER" id="PTHR22776:SF15">
    <property type="entry name" value="CKLF-LIKE MARVEL TRANSMEMBRANE DOMAIN-CONTAINING PROTEIN 2"/>
    <property type="match status" value="1"/>
</dbReference>
<feature type="domain" description="MARVEL" evidence="7">
    <location>
        <begin position="27"/>
        <end position="174"/>
    </location>
</feature>
<evidence type="ECO:0000256" key="4">
    <source>
        <dbReference type="ARBA" id="ARBA00023136"/>
    </source>
</evidence>
<dbReference type="RefSeq" id="XP_013781292.1">
    <property type="nucleotide sequence ID" value="XM_013925838.2"/>
</dbReference>
<evidence type="ECO:0000256" key="3">
    <source>
        <dbReference type="ARBA" id="ARBA00022989"/>
    </source>
</evidence>
<accession>A0ABM1BG19</accession>
<keyword evidence="4 5" id="KW-0472">Membrane</keyword>
<keyword evidence="2 5" id="KW-0812">Transmembrane</keyword>
<dbReference type="PANTHER" id="PTHR22776">
    <property type="entry name" value="MARVEL-CONTAINING POTENTIAL LIPID RAFT-ASSOCIATED PROTEIN"/>
    <property type="match status" value="1"/>
</dbReference>
<dbReference type="PROSITE" id="PS51225">
    <property type="entry name" value="MARVEL"/>
    <property type="match status" value="1"/>
</dbReference>
<feature type="transmembrane region" description="Helical" evidence="6">
    <location>
        <begin position="72"/>
        <end position="97"/>
    </location>
</feature>
<evidence type="ECO:0000313" key="9">
    <source>
        <dbReference type="RefSeq" id="XP_013781292.1"/>
    </source>
</evidence>
<evidence type="ECO:0000256" key="6">
    <source>
        <dbReference type="SAM" id="Phobius"/>
    </source>
</evidence>
<reference evidence="9" key="1">
    <citation type="submission" date="2025-08" db="UniProtKB">
        <authorList>
            <consortium name="RefSeq"/>
        </authorList>
    </citation>
    <scope>IDENTIFICATION</scope>
    <source>
        <tissue evidence="9">Muscle</tissue>
    </source>
</reference>
<feature type="transmembrane region" description="Helical" evidence="6">
    <location>
        <begin position="109"/>
        <end position="129"/>
    </location>
</feature>
<keyword evidence="3 6" id="KW-1133">Transmembrane helix</keyword>
<feature type="transmembrane region" description="Helical" evidence="6">
    <location>
        <begin position="149"/>
        <end position="170"/>
    </location>
</feature>
<evidence type="ECO:0000256" key="2">
    <source>
        <dbReference type="ARBA" id="ARBA00022692"/>
    </source>
</evidence>
<keyword evidence="8" id="KW-1185">Reference proteome</keyword>
<dbReference type="InterPro" id="IPR050578">
    <property type="entry name" value="MARVEL-CKLF_proteins"/>
</dbReference>
<evidence type="ECO:0000259" key="7">
    <source>
        <dbReference type="PROSITE" id="PS51225"/>
    </source>
</evidence>
<name>A0ABM1BG19_LIMPO</name>
<dbReference type="Proteomes" id="UP000694941">
    <property type="component" value="Unplaced"/>
</dbReference>
<proteinExistence type="predicted"/>